<dbReference type="Proteomes" id="UP000645462">
    <property type="component" value="Unassembled WGS sequence"/>
</dbReference>
<keyword evidence="2" id="KW-1185">Reference proteome</keyword>
<reference evidence="2" key="1">
    <citation type="journal article" date="2019" name="Int. J. Syst. Evol. Microbiol.">
        <title>The Global Catalogue of Microorganisms (GCM) 10K type strain sequencing project: providing services to taxonomists for standard genome sequencing and annotation.</title>
        <authorList>
            <consortium name="The Broad Institute Genomics Platform"/>
            <consortium name="The Broad Institute Genome Sequencing Center for Infectious Disease"/>
            <person name="Wu L."/>
            <person name="Ma J."/>
        </authorList>
    </citation>
    <scope>NUCLEOTIDE SEQUENCE [LARGE SCALE GENOMIC DNA]</scope>
    <source>
        <strain evidence="2">CGMCC 1.12478</strain>
    </source>
</reference>
<gene>
    <name evidence="1" type="ORF">GCM10011363_46490</name>
</gene>
<evidence type="ECO:0000313" key="2">
    <source>
        <dbReference type="Proteomes" id="UP000645462"/>
    </source>
</evidence>
<name>A0ABQ1LHJ9_9RHOB</name>
<protein>
    <submittedName>
        <fullName evidence="1">Uncharacterized protein</fullName>
    </submittedName>
</protein>
<accession>A0ABQ1LHJ9</accession>
<organism evidence="1 2">
    <name type="scientific">Marivita lacus</name>
    <dbReference type="NCBI Taxonomy" id="1323742"/>
    <lineage>
        <taxon>Bacteria</taxon>
        <taxon>Pseudomonadati</taxon>
        <taxon>Pseudomonadota</taxon>
        <taxon>Alphaproteobacteria</taxon>
        <taxon>Rhodobacterales</taxon>
        <taxon>Roseobacteraceae</taxon>
        <taxon>Marivita</taxon>
    </lineage>
</organism>
<comment type="caution">
    <text evidence="1">The sequence shown here is derived from an EMBL/GenBank/DDBJ whole genome shotgun (WGS) entry which is preliminary data.</text>
</comment>
<evidence type="ECO:0000313" key="1">
    <source>
        <dbReference type="EMBL" id="GGC24745.1"/>
    </source>
</evidence>
<sequence>MKVYKAGEKSKAVCQDCRALVSTTFAYRDVPFDDGTGVVKDVLASVCDQCERVVALPAQSTPAVQRARETADVPLEVMLSVPDMDLLDLAAWRIDPASGVRLRKPLLAYYIQRLAGDPVAVARLQTKAGMRVAKSPKSMKIPKRRLSVKFAPKTDASIRALMKASGLNKSRLIRGIVHEIEDDLIRPDQPKDLQKLREIAMVVAA</sequence>
<dbReference type="RefSeq" id="WP_188484485.1">
    <property type="nucleotide sequence ID" value="NZ_BMFC01000045.1"/>
</dbReference>
<dbReference type="EMBL" id="BMFC01000045">
    <property type="protein sequence ID" value="GGC24745.1"/>
    <property type="molecule type" value="Genomic_DNA"/>
</dbReference>
<proteinExistence type="predicted"/>